<sequence length="65" mass="7117">MRERCACCGARIKPHPVEGTDPDEAHGSWYEIYECENGCTGRLEYETGRGVEASGALAEDQQVIA</sequence>
<accession>A0A6B0T2V4</accession>
<comment type="caution">
    <text evidence="1">The sequence shown here is derived from an EMBL/GenBank/DDBJ whole genome shotgun (WGS) entry which is preliminary data.</text>
</comment>
<dbReference type="Proteomes" id="UP000466535">
    <property type="component" value="Unassembled WGS sequence"/>
</dbReference>
<evidence type="ECO:0000313" key="1">
    <source>
        <dbReference type="EMBL" id="MXR52325.1"/>
    </source>
</evidence>
<organism evidence="1 2">
    <name type="scientific">Halovenus carboxidivorans</name>
    <dbReference type="NCBI Taxonomy" id="2692199"/>
    <lineage>
        <taxon>Archaea</taxon>
        <taxon>Methanobacteriati</taxon>
        <taxon>Methanobacteriota</taxon>
        <taxon>Stenosarchaea group</taxon>
        <taxon>Halobacteria</taxon>
        <taxon>Halobacteriales</taxon>
        <taxon>Haloarculaceae</taxon>
        <taxon>Halovenus</taxon>
    </lineage>
</organism>
<proteinExistence type="predicted"/>
<dbReference type="EMBL" id="WUUT01000004">
    <property type="protein sequence ID" value="MXR52325.1"/>
    <property type="molecule type" value="Genomic_DNA"/>
</dbReference>
<dbReference type="AlphaFoldDB" id="A0A6B0T2V4"/>
<name>A0A6B0T2V4_9EURY</name>
<protein>
    <submittedName>
        <fullName evidence="1">Uncharacterized protein</fullName>
    </submittedName>
</protein>
<keyword evidence="2" id="KW-1185">Reference proteome</keyword>
<dbReference type="RefSeq" id="WP_159764445.1">
    <property type="nucleotide sequence ID" value="NZ_WUUT01000004.1"/>
</dbReference>
<evidence type="ECO:0000313" key="2">
    <source>
        <dbReference type="Proteomes" id="UP000466535"/>
    </source>
</evidence>
<gene>
    <name evidence="1" type="ORF">GRX03_12015</name>
</gene>
<reference evidence="1 2" key="1">
    <citation type="submission" date="2019-12" db="EMBL/GenBank/DDBJ databases">
        <title>Isolation and characterization of three novel carbon monoxide-oxidizing members of Halobacteria from salione crusts and soils.</title>
        <authorList>
            <person name="Myers M.R."/>
            <person name="King G.M."/>
        </authorList>
    </citation>
    <scope>NUCLEOTIDE SEQUENCE [LARGE SCALE GENOMIC DNA]</scope>
    <source>
        <strain evidence="1 2">WSH3</strain>
    </source>
</reference>